<dbReference type="Proteomes" id="UP001474421">
    <property type="component" value="Unassembled WGS sequence"/>
</dbReference>
<keyword evidence="4" id="KW-1185">Reference proteome</keyword>
<dbReference type="SUPFAM" id="SSF117281">
    <property type="entry name" value="Kelch motif"/>
    <property type="match status" value="1"/>
</dbReference>
<keyword evidence="2" id="KW-0677">Repeat</keyword>
<sequence>MYSGNWRLIMTFGSLWISQHKIPYHSVPEAKGKVPTLAFHSATVYRKEVFVFGGAFSKMLSLERGACSNALFIFNPDYEIWYQPIVEGEKPLPRLG</sequence>
<evidence type="ECO:0000313" key="3">
    <source>
        <dbReference type="EMBL" id="KAK9410945.1"/>
    </source>
</evidence>
<evidence type="ECO:0000313" key="4">
    <source>
        <dbReference type="Proteomes" id="UP001474421"/>
    </source>
</evidence>
<dbReference type="EMBL" id="JAOTOJ010000001">
    <property type="protein sequence ID" value="KAK9410945.1"/>
    <property type="molecule type" value="Genomic_DNA"/>
</dbReference>
<protein>
    <submittedName>
        <fullName evidence="3">Acyl-CoA-binding domain-containing protein 4-like</fullName>
    </submittedName>
</protein>
<dbReference type="AlphaFoldDB" id="A0AAW1C945"/>
<keyword evidence="1" id="KW-0880">Kelch repeat</keyword>
<evidence type="ECO:0000256" key="1">
    <source>
        <dbReference type="ARBA" id="ARBA00022441"/>
    </source>
</evidence>
<organism evidence="3 4">
    <name type="scientific">Crotalus adamanteus</name>
    <name type="common">Eastern diamondback rattlesnake</name>
    <dbReference type="NCBI Taxonomy" id="8729"/>
    <lineage>
        <taxon>Eukaryota</taxon>
        <taxon>Metazoa</taxon>
        <taxon>Chordata</taxon>
        <taxon>Craniata</taxon>
        <taxon>Vertebrata</taxon>
        <taxon>Euteleostomi</taxon>
        <taxon>Lepidosauria</taxon>
        <taxon>Squamata</taxon>
        <taxon>Bifurcata</taxon>
        <taxon>Unidentata</taxon>
        <taxon>Episquamata</taxon>
        <taxon>Toxicofera</taxon>
        <taxon>Serpentes</taxon>
        <taxon>Colubroidea</taxon>
        <taxon>Viperidae</taxon>
        <taxon>Crotalinae</taxon>
        <taxon>Crotalus</taxon>
    </lineage>
</organism>
<reference evidence="3 4" key="1">
    <citation type="journal article" date="2024" name="Proc. Natl. Acad. Sci. U.S.A.">
        <title>The genetic regulatory architecture and epigenomic basis for age-related changes in rattlesnake venom.</title>
        <authorList>
            <person name="Hogan M.P."/>
            <person name="Holding M.L."/>
            <person name="Nystrom G.S."/>
            <person name="Colston T.J."/>
            <person name="Bartlett D.A."/>
            <person name="Mason A.J."/>
            <person name="Ellsworth S.A."/>
            <person name="Rautsaw R.M."/>
            <person name="Lawrence K.C."/>
            <person name="Strickland J.L."/>
            <person name="He B."/>
            <person name="Fraser P."/>
            <person name="Margres M.J."/>
            <person name="Gilbert D.M."/>
            <person name="Gibbs H.L."/>
            <person name="Parkinson C.L."/>
            <person name="Rokyta D.R."/>
        </authorList>
    </citation>
    <scope>NUCLEOTIDE SEQUENCE [LARGE SCALE GENOMIC DNA]</scope>
    <source>
        <strain evidence="3">DRR0105</strain>
    </source>
</reference>
<evidence type="ECO:0000256" key="2">
    <source>
        <dbReference type="ARBA" id="ARBA00022737"/>
    </source>
</evidence>
<dbReference type="PANTHER" id="PTHR46093">
    <property type="entry name" value="ACYL-COA-BINDING DOMAIN-CONTAINING PROTEIN 5"/>
    <property type="match status" value="1"/>
</dbReference>
<dbReference type="PANTHER" id="PTHR46093:SF19">
    <property type="entry name" value="RAB9 EFFECTOR PROTEIN WITH KELCH MOTIFS-LIKE"/>
    <property type="match status" value="1"/>
</dbReference>
<proteinExistence type="predicted"/>
<comment type="caution">
    <text evidence="3">The sequence shown here is derived from an EMBL/GenBank/DDBJ whole genome shotgun (WGS) entry which is preliminary data.</text>
</comment>
<name>A0AAW1C945_CROAD</name>
<gene>
    <name evidence="3" type="ORF">NXF25_002120</name>
</gene>
<accession>A0AAW1C945</accession>
<dbReference type="InterPro" id="IPR015915">
    <property type="entry name" value="Kelch-typ_b-propeller"/>
</dbReference>